<evidence type="ECO:0000256" key="1">
    <source>
        <dbReference type="SAM" id="MobiDB-lite"/>
    </source>
</evidence>
<proteinExistence type="predicted"/>
<evidence type="ECO:0000313" key="5">
    <source>
        <dbReference type="Proteomes" id="UP000320496"/>
    </source>
</evidence>
<dbReference type="Gene3D" id="2.130.10.10">
    <property type="entry name" value="YVTN repeat-like/Quinoprotein amine dehydrogenase"/>
    <property type="match status" value="2"/>
</dbReference>
<keyword evidence="2" id="KW-0732">Signal</keyword>
<name>A0A517Z7M3_9PLAN</name>
<feature type="chain" id="PRO_5021711239" evidence="2">
    <location>
        <begin position="35"/>
        <end position="512"/>
    </location>
</feature>
<sequence precursor="true">MSVMPGFRCGRRQIQSPFARSVLTVLLLSASCTASEPMPAAGDARAEQTETSARTVTSRPGDDWPVFLGPTHDGISQETGLLEKWPADGPPLLWEREVGTGYSAPSVRGNRLVLHHRIGREEIVECLRADNGESIWEFRYPSRFVDPYGYNNGPRCSPLLTETHCYTLGAEGKLCCLTLDDGTEVWSRNVKEDFNAPDGFFGVGATPVLEDGRLIVLAGGQPNSGVVALDAGTGETLWEAVGKETWDGEETGWPSPKQYEWTGEEMVVSYSSPVVATVHGRRIVFCLMRQGLVALDPATGKELDHFWFRSRKYESVNAARPVVIGDTVFLSAAYQAGAALLRVSPETFQFEEVWSAPRGMGTHWSTAIFHDGHYFGFSGRHENEAELQCVEAKTGEQVWATSGWERPLTELRQKASGEIVDTKTGEVVPWPFYGRGAAILAEGKFIVLGERGTLALVEANTEEFVEISRCKAPRMHYPSWTAPVLSRGRLFLRCEDALVCLDLLKPSGDNQP</sequence>
<dbReference type="AlphaFoldDB" id="A0A517Z7M3"/>
<reference evidence="4 5" key="1">
    <citation type="submission" date="2019-02" db="EMBL/GenBank/DDBJ databases">
        <title>Deep-cultivation of Planctomycetes and their phenomic and genomic characterization uncovers novel biology.</title>
        <authorList>
            <person name="Wiegand S."/>
            <person name="Jogler M."/>
            <person name="Boedeker C."/>
            <person name="Pinto D."/>
            <person name="Vollmers J."/>
            <person name="Rivas-Marin E."/>
            <person name="Kohn T."/>
            <person name="Peeters S.H."/>
            <person name="Heuer A."/>
            <person name="Rast P."/>
            <person name="Oberbeckmann S."/>
            <person name="Bunk B."/>
            <person name="Jeske O."/>
            <person name="Meyerdierks A."/>
            <person name="Storesund J.E."/>
            <person name="Kallscheuer N."/>
            <person name="Luecker S."/>
            <person name="Lage O.M."/>
            <person name="Pohl T."/>
            <person name="Merkel B.J."/>
            <person name="Hornburger P."/>
            <person name="Mueller R.-W."/>
            <person name="Bruemmer F."/>
            <person name="Labrenz M."/>
            <person name="Spormann A.M."/>
            <person name="Op den Camp H."/>
            <person name="Overmann J."/>
            <person name="Amann R."/>
            <person name="Jetten M.S.M."/>
            <person name="Mascher T."/>
            <person name="Medema M.H."/>
            <person name="Devos D.P."/>
            <person name="Kaster A.-K."/>
            <person name="Ovreas L."/>
            <person name="Rohde M."/>
            <person name="Galperin M.Y."/>
            <person name="Jogler C."/>
        </authorList>
    </citation>
    <scope>NUCLEOTIDE SEQUENCE [LARGE SCALE GENOMIC DNA]</scope>
    <source>
        <strain evidence="4 5">Mal4</strain>
    </source>
</reference>
<evidence type="ECO:0000259" key="3">
    <source>
        <dbReference type="Pfam" id="PF13360"/>
    </source>
</evidence>
<accession>A0A517Z7M3</accession>
<dbReference type="RefSeq" id="WP_231746791.1">
    <property type="nucleotide sequence ID" value="NZ_CP036275.1"/>
</dbReference>
<dbReference type="InterPro" id="IPR015943">
    <property type="entry name" value="WD40/YVTN_repeat-like_dom_sf"/>
</dbReference>
<evidence type="ECO:0000256" key="2">
    <source>
        <dbReference type="SAM" id="SignalP"/>
    </source>
</evidence>
<feature type="signal peptide" evidence="2">
    <location>
        <begin position="1"/>
        <end position="34"/>
    </location>
</feature>
<feature type="domain" description="Pyrrolo-quinoline quinone repeat" evidence="3">
    <location>
        <begin position="121"/>
        <end position="401"/>
    </location>
</feature>
<dbReference type="InterPro" id="IPR002372">
    <property type="entry name" value="PQQ_rpt_dom"/>
</dbReference>
<dbReference type="PANTHER" id="PTHR34512:SF30">
    <property type="entry name" value="OUTER MEMBRANE PROTEIN ASSEMBLY FACTOR BAMB"/>
    <property type="match status" value="1"/>
</dbReference>
<dbReference type="PANTHER" id="PTHR34512">
    <property type="entry name" value="CELL SURFACE PROTEIN"/>
    <property type="match status" value="1"/>
</dbReference>
<gene>
    <name evidence="4" type="ORF">Mal4_27580</name>
</gene>
<dbReference type="EMBL" id="CP036275">
    <property type="protein sequence ID" value="QDU38431.1"/>
    <property type="molecule type" value="Genomic_DNA"/>
</dbReference>
<keyword evidence="5" id="KW-1185">Reference proteome</keyword>
<feature type="compositionally biased region" description="Polar residues" evidence="1">
    <location>
        <begin position="49"/>
        <end position="58"/>
    </location>
</feature>
<dbReference type="Pfam" id="PF13360">
    <property type="entry name" value="PQQ_2"/>
    <property type="match status" value="1"/>
</dbReference>
<feature type="region of interest" description="Disordered" evidence="1">
    <location>
        <begin position="37"/>
        <end position="65"/>
    </location>
</feature>
<evidence type="ECO:0000313" key="4">
    <source>
        <dbReference type="EMBL" id="QDU38431.1"/>
    </source>
</evidence>
<dbReference type="InterPro" id="IPR011047">
    <property type="entry name" value="Quinoprotein_ADH-like_sf"/>
</dbReference>
<dbReference type="SUPFAM" id="SSF50998">
    <property type="entry name" value="Quinoprotein alcohol dehydrogenase-like"/>
    <property type="match status" value="1"/>
</dbReference>
<protein>
    <submittedName>
        <fullName evidence="4">Outer membrane biogenesis protein BamB</fullName>
    </submittedName>
</protein>
<organism evidence="4 5">
    <name type="scientific">Maioricimonas rarisocia</name>
    <dbReference type="NCBI Taxonomy" id="2528026"/>
    <lineage>
        <taxon>Bacteria</taxon>
        <taxon>Pseudomonadati</taxon>
        <taxon>Planctomycetota</taxon>
        <taxon>Planctomycetia</taxon>
        <taxon>Planctomycetales</taxon>
        <taxon>Planctomycetaceae</taxon>
        <taxon>Maioricimonas</taxon>
    </lineage>
</organism>
<dbReference type="Proteomes" id="UP000320496">
    <property type="component" value="Chromosome"/>
</dbReference>
<dbReference type="KEGG" id="mri:Mal4_27580"/>